<evidence type="ECO:0000313" key="2">
    <source>
        <dbReference type="Proteomes" id="UP001380953"/>
    </source>
</evidence>
<name>A0ACC6PEG3_9BACL</name>
<accession>A0ACC6PEG3</accession>
<gene>
    <name evidence="1" type="ORF">WKI47_15455</name>
</gene>
<sequence>MSVRQGRQDMNTLNTPRIHIAEYKPEHAASLAEMWNLSSESWGGDAYVHTEEEMLEKRARSTDLQTFLALDGDTVVGFCSFSYYQEDEGAMYIPLLNVRPDYHGHKVGKMLILNAVRRTIEMGWPRLDLYTWAGNIKAVPAYKKCGFFWEKREDTTHLINFIPSVLATEAVADFFASADWYADGKRDLSLRPDGDKENGFDFLTYHWEKDGRSLTMQFERTGRGLRKIENDDYAIEAVIERHRLPFGRSYPVSYVITNKSGAPLDISITGKNGKDVLFALDEHVSLNEAGSVRKITGTFELVETSDEPSAWRTHPGVEAELSINGKKASFKTGVAPVFPIKLTTVQTDTLFHPGSESEVQIGFESRFAEDVEIEVILPESETVAFLPSTLTLSLPAEGRTSASVQAHVQQAGVAAPNVEIAVTSKNETFTVHGELQAHFVTPSGTFRGETSQEWIAGNGSATLHLDKSDNELDLRIAGQKHAPFSFGLPKLGPPFSDRFIERKPAEVRFEQRGLDVILEADYDWQEPDGIRLTVVAELSPNGSLKLFHRVLRVEGDVLENDTKLKLALPLSFLQAVLPYDGTFVDLGTGADAIHRDYWKPEKLTENWMFFRWPSAACGVVWPKELQPVRNGWRYAFEHSIGPLAAGESISTAPLQLFVGTFDDWKELRAYALGQSTLSPHHPWPLSAEHRREHGPSQTTDHLTASLNGQNPFLPERFEAKLIERKDVSLNGTLALSSDLGSIAPSRLTADPALELREVTEPLRLDKRVESDIVTLHFDMDAFSFRRKQLVFPAPTADSEAIRSQRLTVEGLDTYEMTNGVLTLRVSPAFGPALHSLNYHGREWLHSSFPQAGPKSFWNPWFGGVASSPSGITLRSLLEEEITAEFDEVKDSLGNTWSGIRVSVNIKQNEALKGMRYHQYFLLRPGSPVMAYVTKIEQFSGKPIEHAAMQKGAYYSSSADLRDGRFEVSDTRGDRIVYKTGRYDTDLEFDGVLRLSSDERKEKLLVIPGEEEPLQQYAILVNELSGIMYNDKFDGRDGSVSFTRPYFYVLTDLDPQDNELANLRRIRFEKGDPQA</sequence>
<evidence type="ECO:0000313" key="1">
    <source>
        <dbReference type="EMBL" id="MEJ8305303.1"/>
    </source>
</evidence>
<proteinExistence type="predicted"/>
<dbReference type="Proteomes" id="UP001380953">
    <property type="component" value="Unassembled WGS sequence"/>
</dbReference>
<protein>
    <submittedName>
        <fullName evidence="1">GNAT family N-acetyltransferase</fullName>
    </submittedName>
</protein>
<dbReference type="EMBL" id="JBBKAR010000039">
    <property type="protein sequence ID" value="MEJ8305303.1"/>
    <property type="molecule type" value="Genomic_DNA"/>
</dbReference>
<organism evidence="1 2">
    <name type="scientific">Saccharibacillus sacchari</name>
    <dbReference type="NCBI Taxonomy" id="456493"/>
    <lineage>
        <taxon>Bacteria</taxon>
        <taxon>Bacillati</taxon>
        <taxon>Bacillota</taxon>
        <taxon>Bacilli</taxon>
        <taxon>Bacillales</taxon>
        <taxon>Paenibacillaceae</taxon>
        <taxon>Saccharibacillus</taxon>
    </lineage>
</organism>
<comment type="caution">
    <text evidence="1">The sequence shown here is derived from an EMBL/GenBank/DDBJ whole genome shotgun (WGS) entry which is preliminary data.</text>
</comment>
<reference evidence="1" key="1">
    <citation type="submission" date="2024-03" db="EMBL/GenBank/DDBJ databases">
        <title>Whole genome sequecning of epiphytes from Marcgravia umbellata leaves.</title>
        <authorList>
            <person name="Kumar G."/>
            <person name="Savka M.A."/>
        </authorList>
    </citation>
    <scope>NUCLEOTIDE SEQUENCE</scope>
    <source>
        <strain evidence="1">RIT_BL5</strain>
    </source>
</reference>
<keyword evidence="2" id="KW-1185">Reference proteome</keyword>